<dbReference type="InterPro" id="IPR013589">
    <property type="entry name" value="Bac_transglu_N"/>
</dbReference>
<evidence type="ECO:0000313" key="2">
    <source>
        <dbReference type="EMBL" id="RLQ84838.1"/>
    </source>
</evidence>
<dbReference type="SMART" id="SM00460">
    <property type="entry name" value="TGc"/>
    <property type="match status" value="1"/>
</dbReference>
<sequence length="288" mass="31470">MTRLIVRHRTTYRYRQPTAFGPHRLILRPKESRTLRLHKHKLEVSPAAAVSWAHDVTGNSVATATFREPADALIIDSVATLTLDVEKWPVFDIAASASSYPFLLSEDEMADLGGLRLQAYLDSTGELREWAWGFVAREGTDTLSLLKDISEGVAAQIVYEEREDESAQSPVQTLARGKGSCRDFAVLFVDAVRALGFGARIVSGYLYDPDRNLTGSSGSGSTHAWAEVYLPGAGWIMFDPTNRSVGGFNLIPVAVARHIRQVMPVSGSFIGDVAAFEALDVCVTVTPE</sequence>
<evidence type="ECO:0000259" key="1">
    <source>
        <dbReference type="SMART" id="SM00460"/>
    </source>
</evidence>
<reference evidence="2 3" key="1">
    <citation type="submission" date="2018-10" db="EMBL/GenBank/DDBJ databases">
        <title>Notoacmeibacter sp. M2BS9Y-3-1, whole genome shotgun sequence.</title>
        <authorList>
            <person name="Tuo L."/>
        </authorList>
    </citation>
    <scope>NUCLEOTIDE SEQUENCE [LARGE SCALE GENOMIC DNA]</scope>
    <source>
        <strain evidence="2 3">M2BS9Y-3-1</strain>
    </source>
</reference>
<accession>A0A3L7J2I7</accession>
<proteinExistence type="predicted"/>
<dbReference type="EMBL" id="RCWN01000004">
    <property type="protein sequence ID" value="RLQ84838.1"/>
    <property type="molecule type" value="Genomic_DNA"/>
</dbReference>
<dbReference type="RefSeq" id="WP_121646799.1">
    <property type="nucleotide sequence ID" value="NZ_RCWN01000004.1"/>
</dbReference>
<keyword evidence="3" id="KW-1185">Reference proteome</keyword>
<dbReference type="PANTHER" id="PTHR33490">
    <property type="entry name" value="BLR5614 PROTEIN-RELATED"/>
    <property type="match status" value="1"/>
</dbReference>
<dbReference type="Gene3D" id="3.10.620.30">
    <property type="match status" value="1"/>
</dbReference>
<dbReference type="InterPro" id="IPR038765">
    <property type="entry name" value="Papain-like_cys_pep_sf"/>
</dbReference>
<comment type="caution">
    <text evidence="2">The sequence shown here is derived from an EMBL/GenBank/DDBJ whole genome shotgun (WGS) entry which is preliminary data.</text>
</comment>
<dbReference type="PANTHER" id="PTHR33490:SF1">
    <property type="entry name" value="SLL1233 PROTEIN"/>
    <property type="match status" value="1"/>
</dbReference>
<evidence type="ECO:0000313" key="3">
    <source>
        <dbReference type="Proteomes" id="UP000281094"/>
    </source>
</evidence>
<organism evidence="2 3">
    <name type="scientific">Notoacmeibacter ruber</name>
    <dbReference type="NCBI Taxonomy" id="2670375"/>
    <lineage>
        <taxon>Bacteria</taxon>
        <taxon>Pseudomonadati</taxon>
        <taxon>Pseudomonadota</taxon>
        <taxon>Alphaproteobacteria</taxon>
        <taxon>Hyphomicrobiales</taxon>
        <taxon>Notoacmeibacteraceae</taxon>
        <taxon>Notoacmeibacter</taxon>
    </lineage>
</organism>
<gene>
    <name evidence="2" type="ORF">D8780_15600</name>
</gene>
<name>A0A3L7J2I7_9HYPH</name>
<protein>
    <submittedName>
        <fullName evidence="2">Transglutaminase family protein</fullName>
    </submittedName>
</protein>
<dbReference type="Proteomes" id="UP000281094">
    <property type="component" value="Unassembled WGS sequence"/>
</dbReference>
<dbReference type="AlphaFoldDB" id="A0A3L7J2I7"/>
<dbReference type="SUPFAM" id="SSF54001">
    <property type="entry name" value="Cysteine proteinases"/>
    <property type="match status" value="1"/>
</dbReference>
<feature type="domain" description="Transglutaminase-like" evidence="1">
    <location>
        <begin position="173"/>
        <end position="242"/>
    </location>
</feature>
<dbReference type="Pfam" id="PF08379">
    <property type="entry name" value="Bact_transglu_N"/>
    <property type="match status" value="1"/>
</dbReference>
<dbReference type="InterPro" id="IPR002931">
    <property type="entry name" value="Transglutaminase-like"/>
</dbReference>
<dbReference type="Pfam" id="PF01841">
    <property type="entry name" value="Transglut_core"/>
    <property type="match status" value="1"/>
</dbReference>